<reference evidence="3 4" key="1">
    <citation type="journal article" date="2012" name="BMC Genomics">
        <title>Genome-guided analysis of physiological and morphological traits of the fermentative acetate oxidizer Thermacetogenium phaeum.</title>
        <authorList>
            <person name="Oehler D."/>
            <person name="Poehlein A."/>
            <person name="Leimbach A."/>
            <person name="Muller N."/>
            <person name="Daniel R."/>
            <person name="Gottschalk G."/>
            <person name="Schink B."/>
        </authorList>
    </citation>
    <scope>NUCLEOTIDE SEQUENCE [LARGE SCALE GENOMIC DNA]</scope>
    <source>
        <strain evidence="4">ATCC BAA-254 / DSM 26808 / PB</strain>
    </source>
</reference>
<keyword evidence="2" id="KW-0175">Coiled coil</keyword>
<dbReference type="KEGG" id="tpz:Tph_c19790"/>
<evidence type="ECO:0008006" key="5">
    <source>
        <dbReference type="Google" id="ProtNLM"/>
    </source>
</evidence>
<dbReference type="STRING" id="1089553.Tph_c19790"/>
<evidence type="ECO:0000256" key="1">
    <source>
        <dbReference type="ARBA" id="ARBA00009108"/>
    </source>
</evidence>
<dbReference type="eggNOG" id="COG3879">
    <property type="taxonomic scope" value="Bacteria"/>
</dbReference>
<comment type="similarity">
    <text evidence="1">Belongs to the UPF0749 family.</text>
</comment>
<protein>
    <recommendedName>
        <fullName evidence="5">Division initiation protein</fullName>
    </recommendedName>
</protein>
<evidence type="ECO:0000313" key="3">
    <source>
        <dbReference type="EMBL" id="AFV12173.1"/>
    </source>
</evidence>
<gene>
    <name evidence="3" type="ordered locus">Tph_c19790</name>
</gene>
<evidence type="ECO:0000313" key="4">
    <source>
        <dbReference type="Proteomes" id="UP000000467"/>
    </source>
</evidence>
<dbReference type="PANTHER" id="PTHR37313">
    <property type="entry name" value="UPF0749 PROTEIN RV1825"/>
    <property type="match status" value="1"/>
</dbReference>
<evidence type="ECO:0000256" key="2">
    <source>
        <dbReference type="SAM" id="Coils"/>
    </source>
</evidence>
<dbReference type="RefSeq" id="WP_015051049.1">
    <property type="nucleotide sequence ID" value="NC_018870.1"/>
</dbReference>
<dbReference type="AlphaFoldDB" id="K4LH08"/>
<organism evidence="3 4">
    <name type="scientific">Thermacetogenium phaeum (strain ATCC BAA-254 / DSM 26808 / PB)</name>
    <dbReference type="NCBI Taxonomy" id="1089553"/>
    <lineage>
        <taxon>Bacteria</taxon>
        <taxon>Bacillati</taxon>
        <taxon>Bacillota</taxon>
        <taxon>Clostridia</taxon>
        <taxon>Thermoanaerobacterales</taxon>
        <taxon>Thermoanaerobacteraceae</taxon>
        <taxon>Thermacetogenium</taxon>
    </lineage>
</organism>
<dbReference type="HOGENOM" id="CLU_040273_4_0_9"/>
<accession>K4LH08</accession>
<name>K4LH08_THEPS</name>
<dbReference type="EMBL" id="CP003732">
    <property type="protein sequence ID" value="AFV12173.1"/>
    <property type="molecule type" value="Genomic_DNA"/>
</dbReference>
<dbReference type="InterPro" id="IPR010273">
    <property type="entry name" value="DUF881"/>
</dbReference>
<dbReference type="Pfam" id="PF05949">
    <property type="entry name" value="DUF881"/>
    <property type="match status" value="1"/>
</dbReference>
<keyword evidence="4" id="KW-1185">Reference proteome</keyword>
<feature type="coiled-coil region" evidence="2">
    <location>
        <begin position="41"/>
        <end position="68"/>
    </location>
</feature>
<sequence>MKRLKNWQVPVFITFLLLGLLLTVQFRTQQSYLSDLSQQKTEDLVTMLNKLYEKKNSLEREIFTLDEQQRSFSADVFAGEALTRDLRQELLRQQMALGLVPVKGPGITVTFEATPPIVYLDIIDVINELWASQAEAIAINDIRVTTWTKIYWNKQNLALTVDGQIVPFPCTIKAIGDPEQLESGLRLLGGVLDDLAIYDIHPVVRKAEMLELPAADRPEIKYLKAKESQ</sequence>
<proteinExistence type="inferred from homology"/>
<dbReference type="Proteomes" id="UP000000467">
    <property type="component" value="Chromosome"/>
</dbReference>
<dbReference type="PANTHER" id="PTHR37313:SF2">
    <property type="entry name" value="UPF0749 PROTEIN YLXX"/>
    <property type="match status" value="1"/>
</dbReference>
<dbReference type="OrthoDB" id="9776196at2"/>
<dbReference type="Gene3D" id="3.30.70.1880">
    <property type="entry name" value="Protein of unknown function DUF881"/>
    <property type="match status" value="1"/>
</dbReference>